<dbReference type="PANTHER" id="PTHR35167:SF3">
    <property type="entry name" value="OS05G0216466 PROTEIN"/>
    <property type="match status" value="1"/>
</dbReference>
<organism evidence="2 3">
    <name type="scientific">Zingiber officinale</name>
    <name type="common">Ginger</name>
    <name type="synonym">Amomum zingiber</name>
    <dbReference type="NCBI Taxonomy" id="94328"/>
    <lineage>
        <taxon>Eukaryota</taxon>
        <taxon>Viridiplantae</taxon>
        <taxon>Streptophyta</taxon>
        <taxon>Embryophyta</taxon>
        <taxon>Tracheophyta</taxon>
        <taxon>Spermatophyta</taxon>
        <taxon>Magnoliopsida</taxon>
        <taxon>Liliopsida</taxon>
        <taxon>Zingiberales</taxon>
        <taxon>Zingiberaceae</taxon>
        <taxon>Zingiber</taxon>
    </lineage>
</organism>
<evidence type="ECO:0000313" key="2">
    <source>
        <dbReference type="EMBL" id="KAG6532754.1"/>
    </source>
</evidence>
<feature type="compositionally biased region" description="Low complexity" evidence="1">
    <location>
        <begin position="45"/>
        <end position="71"/>
    </location>
</feature>
<sequence>MGRTLTGGSQPLLPPPHAAVRTRHRGGLFTAADLAAAELLVHLSESSAEAASTVSSSASSSSSSSSSPRSVNTRPPDASVLGRIDDEEEMGPWRRTKRYRPMTDLYAATRPVGGGGGGGGGGGEERQSSPHRRP</sequence>
<dbReference type="EMBL" id="JACMSC010000002">
    <property type="protein sequence ID" value="KAG6532754.1"/>
    <property type="molecule type" value="Genomic_DNA"/>
</dbReference>
<feature type="compositionally biased region" description="Gly residues" evidence="1">
    <location>
        <begin position="112"/>
        <end position="122"/>
    </location>
</feature>
<comment type="caution">
    <text evidence="2">The sequence shown here is derived from an EMBL/GenBank/DDBJ whole genome shotgun (WGS) entry which is preliminary data.</text>
</comment>
<evidence type="ECO:0000256" key="1">
    <source>
        <dbReference type="SAM" id="MobiDB-lite"/>
    </source>
</evidence>
<dbReference type="Proteomes" id="UP000734854">
    <property type="component" value="Unassembled WGS sequence"/>
</dbReference>
<accession>A0A8J5LSE0</accession>
<name>A0A8J5LSE0_ZINOF</name>
<gene>
    <name evidence="2" type="ORF">ZIOFF_006604</name>
</gene>
<reference evidence="2 3" key="1">
    <citation type="submission" date="2020-08" db="EMBL/GenBank/DDBJ databases">
        <title>Plant Genome Project.</title>
        <authorList>
            <person name="Zhang R.-G."/>
        </authorList>
    </citation>
    <scope>NUCLEOTIDE SEQUENCE [LARGE SCALE GENOMIC DNA]</scope>
    <source>
        <tissue evidence="2">Rhizome</tissue>
    </source>
</reference>
<dbReference type="AlphaFoldDB" id="A0A8J5LSE0"/>
<proteinExistence type="predicted"/>
<feature type="region of interest" description="Disordered" evidence="1">
    <location>
        <begin position="45"/>
        <end position="134"/>
    </location>
</feature>
<protein>
    <submittedName>
        <fullName evidence="2">Uncharacterized protein</fullName>
    </submittedName>
</protein>
<evidence type="ECO:0000313" key="3">
    <source>
        <dbReference type="Proteomes" id="UP000734854"/>
    </source>
</evidence>
<dbReference type="PANTHER" id="PTHR35167">
    <property type="entry name" value="OS05G0216466 PROTEIN"/>
    <property type="match status" value="1"/>
</dbReference>
<keyword evidence="3" id="KW-1185">Reference proteome</keyword>